<evidence type="ECO:0000313" key="2">
    <source>
        <dbReference type="Proteomes" id="UP000283374"/>
    </source>
</evidence>
<dbReference type="EMBL" id="QWKP01000179">
    <property type="protein sequence ID" value="RHA41951.1"/>
    <property type="molecule type" value="Genomic_DNA"/>
</dbReference>
<name>A0A413RMH4_9CELL</name>
<evidence type="ECO:0000313" key="1">
    <source>
        <dbReference type="EMBL" id="RHA41951.1"/>
    </source>
</evidence>
<reference evidence="1 2" key="1">
    <citation type="submission" date="2018-08" db="EMBL/GenBank/DDBJ databases">
        <title>Cellulomonas rhizosphaerae sp. nov., a novel actinomycete isolated from soil.</title>
        <authorList>
            <person name="Tian Y."/>
        </authorList>
    </citation>
    <scope>NUCLEOTIDE SEQUENCE [LARGE SCALE GENOMIC DNA]</scope>
    <source>
        <strain evidence="1 2">NEAU-TCZ24</strain>
    </source>
</reference>
<accession>A0A413RMH4</accession>
<gene>
    <name evidence="1" type="ORF">D1825_08050</name>
</gene>
<proteinExistence type="predicted"/>
<keyword evidence="2" id="KW-1185">Reference proteome</keyword>
<dbReference type="AlphaFoldDB" id="A0A413RMH4"/>
<organism evidence="1 2">
    <name type="scientific">Cellulomonas rhizosphaerae</name>
    <dbReference type="NCBI Taxonomy" id="2293719"/>
    <lineage>
        <taxon>Bacteria</taxon>
        <taxon>Bacillati</taxon>
        <taxon>Actinomycetota</taxon>
        <taxon>Actinomycetes</taxon>
        <taxon>Micrococcales</taxon>
        <taxon>Cellulomonadaceae</taxon>
        <taxon>Cellulomonas</taxon>
    </lineage>
</organism>
<dbReference type="Proteomes" id="UP000283374">
    <property type="component" value="Unassembled WGS sequence"/>
</dbReference>
<comment type="caution">
    <text evidence="1">The sequence shown here is derived from an EMBL/GenBank/DDBJ whole genome shotgun (WGS) entry which is preliminary data.</text>
</comment>
<dbReference type="RefSeq" id="WP_118766919.1">
    <property type="nucleotide sequence ID" value="NZ_QWKP01000179.1"/>
</dbReference>
<sequence length="117" mass="11657">MSTDPVAALRAAAPVVSPPTPGAREAAYRAAVAQSATTVAVPSLRRWWIAGITAVAAATAAVAGTAVPALGEQGSTPDPAPAVHQPSLVAPAEIYLTRADGTVYTVTRPGSTTPENS</sequence>
<protein>
    <submittedName>
        <fullName evidence="1">Uncharacterized protein</fullName>
    </submittedName>
</protein>